<dbReference type="InterPro" id="IPR052025">
    <property type="entry name" value="Xyloglucanase_GH74"/>
</dbReference>
<dbReference type="GO" id="GO:0000272">
    <property type="term" value="P:polysaccharide catabolic process"/>
    <property type="evidence" value="ECO:0007669"/>
    <property type="project" value="UniProtKB-KW"/>
</dbReference>
<dbReference type="Pfam" id="PF15899">
    <property type="entry name" value="BNR_6"/>
    <property type="match status" value="1"/>
</dbReference>
<evidence type="ECO:0000256" key="5">
    <source>
        <dbReference type="ARBA" id="ARBA00023326"/>
    </source>
</evidence>
<evidence type="ECO:0000256" key="6">
    <source>
        <dbReference type="ARBA" id="ARBA00037986"/>
    </source>
</evidence>
<evidence type="ECO:0008006" key="10">
    <source>
        <dbReference type="Google" id="ProtNLM"/>
    </source>
</evidence>
<evidence type="ECO:0000256" key="7">
    <source>
        <dbReference type="SAM" id="MobiDB-lite"/>
    </source>
</evidence>
<keyword evidence="9" id="KW-1185">Reference proteome</keyword>
<keyword evidence="5" id="KW-0624">Polysaccharide degradation</keyword>
<dbReference type="AlphaFoldDB" id="A0A7G9SE31"/>
<dbReference type="EMBL" id="CP060717">
    <property type="protein sequence ID" value="QNN66106.1"/>
    <property type="molecule type" value="Genomic_DNA"/>
</dbReference>
<dbReference type="PANTHER" id="PTHR43739:SF2">
    <property type="entry name" value="OLIGOXYLOGLUCAN-REDUCING END-SPECIFIC XYLOGLUCANASE-RELATED"/>
    <property type="match status" value="1"/>
</dbReference>
<evidence type="ECO:0000256" key="2">
    <source>
        <dbReference type="ARBA" id="ARBA00022801"/>
    </source>
</evidence>
<accession>A0A7G9SE31</accession>
<evidence type="ECO:0000256" key="1">
    <source>
        <dbReference type="ARBA" id="ARBA00022729"/>
    </source>
</evidence>
<evidence type="ECO:0000256" key="4">
    <source>
        <dbReference type="ARBA" id="ARBA00023295"/>
    </source>
</evidence>
<keyword evidence="2" id="KW-0378">Hydrolase</keyword>
<evidence type="ECO:0000313" key="9">
    <source>
        <dbReference type="Proteomes" id="UP000515955"/>
    </source>
</evidence>
<dbReference type="InterPro" id="IPR002860">
    <property type="entry name" value="BNR_rpt"/>
</dbReference>
<dbReference type="InterPro" id="IPR015943">
    <property type="entry name" value="WD40/YVTN_repeat-like_dom_sf"/>
</dbReference>
<evidence type="ECO:0000256" key="3">
    <source>
        <dbReference type="ARBA" id="ARBA00023277"/>
    </source>
</evidence>
<proteinExistence type="inferred from homology"/>
<dbReference type="GO" id="GO:0010411">
    <property type="term" value="P:xyloglucan metabolic process"/>
    <property type="evidence" value="ECO:0007669"/>
    <property type="project" value="TreeGrafter"/>
</dbReference>
<reference evidence="8 9" key="1">
    <citation type="submission" date="2020-08" db="EMBL/GenBank/DDBJ databases">
        <title>Genome sequence of Sphingomonas rhizophila KACC 19189T.</title>
        <authorList>
            <person name="Hyun D.-W."/>
            <person name="Bae J.-W."/>
        </authorList>
    </citation>
    <scope>NUCLEOTIDE SEQUENCE [LARGE SCALE GENOMIC DNA]</scope>
    <source>
        <strain evidence="8 9">KACC 19189</strain>
    </source>
</reference>
<keyword evidence="1" id="KW-0732">Signal</keyword>
<dbReference type="PANTHER" id="PTHR43739">
    <property type="entry name" value="XYLOGLUCANASE (EUROFUNG)"/>
    <property type="match status" value="1"/>
</dbReference>
<evidence type="ECO:0000313" key="8">
    <source>
        <dbReference type="EMBL" id="QNN66106.1"/>
    </source>
</evidence>
<feature type="region of interest" description="Disordered" evidence="7">
    <location>
        <begin position="474"/>
        <end position="510"/>
    </location>
</feature>
<keyword evidence="3" id="KW-0119">Carbohydrate metabolism</keyword>
<name>A0A7G9SE31_9SPHN</name>
<dbReference type="GO" id="GO:0016798">
    <property type="term" value="F:hydrolase activity, acting on glycosyl bonds"/>
    <property type="evidence" value="ECO:0007669"/>
    <property type="project" value="UniProtKB-KW"/>
</dbReference>
<dbReference type="KEGG" id="srhi:H9L12_00235"/>
<gene>
    <name evidence="8" type="ORF">H9L12_00235</name>
</gene>
<comment type="similarity">
    <text evidence="6">Belongs to the glycosyl hydrolase 74 family.</text>
</comment>
<dbReference type="SUPFAM" id="SSF110296">
    <property type="entry name" value="Oligoxyloglucan reducing end-specific cellobiohydrolase"/>
    <property type="match status" value="2"/>
</dbReference>
<organism evidence="8 9">
    <name type="scientific">Sphingomonas rhizophila</name>
    <dbReference type="NCBI Taxonomy" id="2071607"/>
    <lineage>
        <taxon>Bacteria</taxon>
        <taxon>Pseudomonadati</taxon>
        <taxon>Pseudomonadota</taxon>
        <taxon>Alphaproteobacteria</taxon>
        <taxon>Sphingomonadales</taxon>
        <taxon>Sphingomonadaceae</taxon>
        <taxon>Sphingomonas</taxon>
    </lineage>
</organism>
<protein>
    <recommendedName>
        <fullName evidence="10">Exo-alpha-sialidase</fullName>
    </recommendedName>
</protein>
<dbReference type="Proteomes" id="UP000515955">
    <property type="component" value="Chromosome"/>
</dbReference>
<sequence>MMLAAPVLVAATAPVPYRWTNVTIGGGGYAPNILMSSAEPSLAYLRTDMGGAYRWDSAASRWIPLQDDNAESSFMGVEAIAPDPVDPDIVTMAAGMGYGQPSAILRSADRGARWSVVPVPFAMGGNEAGRGLGERLSADPNRPSTLLFGSRHDGLWRSDDRGATWRKVDGFPRPGLGKPERRQTHGGVSFVLADPSSGRSGGVSRRWWAGSADESGDHLFLSEDGAVTWRAVSGPEGLLAVKGAIAGDGTLFVGYASGIGPSGVKTGAVWRFGADGRGTAITPADHGNGGFFEVATARTSPATVAVSTINRSSGDTVWLSNDSGRSWRDLGKDARRDVSATPFLGHDGKDADFGHWITGLAIDPFDARHIAYTTGATVYATKDLANWAPWTRGIEQTAVITLVSPTDGPPLVSGFGDLAGFVHDDLERSPRPRFTNPYLSNTNRLDYAGLAPRRWVRGGSLFDGWPREASLAISSDGGRSWSPIKLPPIPQADGSTRREDLNGETPPAVSADGKLIVVSASRPMVSDDDGRRWSPVEGVSRGSEIVADKRIANRFYALDFATDRLLRSNDGGRRFRSIDGASLPGPLDGARPTRGRESQPRLVASPFAGGELFLHWWQGLFRSSDGGKSLVPVSGDLKVELFGLGKGTVHPTLYAVGKLGDVRGIWRSDDLGRNWARINDDAHQWGLRFRAISGDPRRAGRVYVATDGRGIFYGDPTGGVQ</sequence>
<feature type="region of interest" description="Disordered" evidence="7">
    <location>
        <begin position="577"/>
        <end position="599"/>
    </location>
</feature>
<dbReference type="Gene3D" id="2.130.10.10">
    <property type="entry name" value="YVTN repeat-like/Quinoprotein amine dehydrogenase"/>
    <property type="match status" value="2"/>
</dbReference>
<keyword evidence="4" id="KW-0326">Glycosidase</keyword>